<feature type="domain" description="MIP18 family-like" evidence="2">
    <location>
        <begin position="44"/>
        <end position="116"/>
    </location>
</feature>
<reference evidence="4" key="1">
    <citation type="submission" date="2017-02" db="EMBL/GenBank/DDBJ databases">
        <title>Natronthermophilus aegyptiacus gen. nov.,sp. nov., an aerobic, extremely halophilic alkalithermophilic archaeon isolated from the athalassohaline Wadi An Natrun, Egypt.</title>
        <authorList>
            <person name="Zhao B."/>
        </authorList>
    </citation>
    <scope>NUCLEOTIDE SEQUENCE [LARGE SCALE GENOMIC DNA]</scope>
    <source>
        <strain evidence="4">JW/NM-HA 15</strain>
    </source>
</reference>
<dbReference type="OrthoDB" id="371709at2157"/>
<feature type="region of interest" description="Disordered" evidence="1">
    <location>
        <begin position="1"/>
        <end position="40"/>
    </location>
</feature>
<name>A0A2Z2HQY0_9EURY</name>
<dbReference type="AlphaFoldDB" id="A0A2Z2HQY0"/>
<dbReference type="Gene3D" id="3.30.300.130">
    <property type="entry name" value="Fe-S cluster assembly (FSCA)"/>
    <property type="match status" value="1"/>
</dbReference>
<evidence type="ECO:0000313" key="4">
    <source>
        <dbReference type="Proteomes" id="UP000250088"/>
    </source>
</evidence>
<organism evidence="3 4">
    <name type="scientific">Natrarchaeobaculum aegyptiacum</name>
    <dbReference type="NCBI Taxonomy" id="745377"/>
    <lineage>
        <taxon>Archaea</taxon>
        <taxon>Methanobacteriati</taxon>
        <taxon>Methanobacteriota</taxon>
        <taxon>Stenosarchaea group</taxon>
        <taxon>Halobacteria</taxon>
        <taxon>Halobacteriales</taxon>
        <taxon>Natrialbaceae</taxon>
        <taxon>Natrarchaeobaculum</taxon>
    </lineage>
</organism>
<dbReference type="PANTHER" id="PTHR42831:SF1">
    <property type="entry name" value="FE-S PROTEIN MATURATION AUXILIARY FACTOR YITW"/>
    <property type="match status" value="1"/>
</dbReference>
<dbReference type="KEGG" id="naj:B1756_07240"/>
<dbReference type="Proteomes" id="UP000250088">
    <property type="component" value="Chromosome"/>
</dbReference>
<feature type="compositionally biased region" description="Basic and acidic residues" evidence="1">
    <location>
        <begin position="30"/>
        <end position="40"/>
    </location>
</feature>
<dbReference type="InterPro" id="IPR034904">
    <property type="entry name" value="FSCA_dom_sf"/>
</dbReference>
<dbReference type="InterPro" id="IPR002744">
    <property type="entry name" value="MIP18-like"/>
</dbReference>
<keyword evidence="4" id="KW-1185">Reference proteome</keyword>
<dbReference type="RefSeq" id="WP_086887933.1">
    <property type="nucleotide sequence ID" value="NZ_CP019893.1"/>
</dbReference>
<dbReference type="Pfam" id="PF01883">
    <property type="entry name" value="FeS_assembly_P"/>
    <property type="match status" value="1"/>
</dbReference>
<dbReference type="SUPFAM" id="SSF117916">
    <property type="entry name" value="Fe-S cluster assembly (FSCA) domain-like"/>
    <property type="match status" value="1"/>
</dbReference>
<evidence type="ECO:0000259" key="2">
    <source>
        <dbReference type="Pfam" id="PF01883"/>
    </source>
</evidence>
<sequence length="142" mass="16018">MSSTQRNASERRQFGEPDPDADVGGSEVGEFVRSRRDDSTPFERELWDVLDGIPDPHIPVSLVEMAMIYDVRNDDGHVTVEMSFPCMGCPAYDMIHNDIRSCLTVLDGVDDVEVDVVWDPVWSKDMLTDDVREKLRNSGISI</sequence>
<evidence type="ECO:0000313" key="3">
    <source>
        <dbReference type="EMBL" id="ARS89556.1"/>
    </source>
</evidence>
<evidence type="ECO:0000256" key="1">
    <source>
        <dbReference type="SAM" id="MobiDB-lite"/>
    </source>
</evidence>
<dbReference type="GeneID" id="32893862"/>
<dbReference type="EMBL" id="CP019893">
    <property type="protein sequence ID" value="ARS89556.1"/>
    <property type="molecule type" value="Genomic_DNA"/>
</dbReference>
<dbReference type="PANTHER" id="PTHR42831">
    <property type="entry name" value="FE-S PROTEIN MATURATION AUXILIARY FACTOR YITW"/>
    <property type="match status" value="1"/>
</dbReference>
<gene>
    <name evidence="3" type="ORF">B1756_07240</name>
</gene>
<accession>A0A2Z2HQY0</accession>
<proteinExistence type="predicted"/>
<protein>
    <submittedName>
        <fullName evidence="3">Metal-sulfur cluster biosynthetic enzyme</fullName>
    </submittedName>
</protein>
<dbReference type="InterPro" id="IPR052339">
    <property type="entry name" value="Fe-S_Maturation_MIP18"/>
</dbReference>